<keyword evidence="3" id="KW-0256">Endoplasmic reticulum</keyword>
<keyword evidence="2" id="KW-0813">Transport</keyword>
<dbReference type="EMBL" id="KV018450">
    <property type="protein sequence ID" value="KZV17213.1"/>
    <property type="molecule type" value="Genomic_DNA"/>
</dbReference>
<gene>
    <name evidence="6" type="ORF">F511_04014</name>
</gene>
<dbReference type="PANTHER" id="PTHR15922:SF2">
    <property type="entry name" value="NBAS SUBUNIT OF NRZ TETHERING COMPLEX"/>
    <property type="match status" value="1"/>
</dbReference>
<dbReference type="GO" id="GO:0070939">
    <property type="term" value="C:Dsl1/NZR complex"/>
    <property type="evidence" value="ECO:0007669"/>
    <property type="project" value="TreeGrafter"/>
</dbReference>
<evidence type="ECO:0000256" key="3">
    <source>
        <dbReference type="ARBA" id="ARBA00022824"/>
    </source>
</evidence>
<dbReference type="InterPro" id="IPR036322">
    <property type="entry name" value="WD40_repeat_dom_sf"/>
</dbReference>
<keyword evidence="4" id="KW-0653">Protein transport</keyword>
<dbReference type="GO" id="GO:0015031">
    <property type="term" value="P:protein transport"/>
    <property type="evidence" value="ECO:0007669"/>
    <property type="project" value="UniProtKB-KW"/>
</dbReference>
<accession>A0A2Z7A8R1</accession>
<dbReference type="GO" id="GO:0006890">
    <property type="term" value="P:retrograde vesicle-mediated transport, Golgi to endoplasmic reticulum"/>
    <property type="evidence" value="ECO:0007669"/>
    <property type="project" value="InterPro"/>
</dbReference>
<comment type="subcellular location">
    <subcellularLocation>
        <location evidence="1">Endoplasmic reticulum</location>
    </subcellularLocation>
</comment>
<dbReference type="InterPro" id="IPR013244">
    <property type="entry name" value="Sec39_domain"/>
</dbReference>
<dbReference type="Proteomes" id="UP000250235">
    <property type="component" value="Unassembled WGS sequence"/>
</dbReference>
<evidence type="ECO:0000256" key="4">
    <source>
        <dbReference type="ARBA" id="ARBA00022927"/>
    </source>
</evidence>
<evidence type="ECO:0000313" key="7">
    <source>
        <dbReference type="Proteomes" id="UP000250235"/>
    </source>
</evidence>
<dbReference type="PANTHER" id="PTHR15922">
    <property type="entry name" value="NEUROBLASTOMA-AMPLIFIED SEQUENCE"/>
    <property type="match status" value="1"/>
</dbReference>
<name>A0A2Z7A8R1_9LAMI</name>
<evidence type="ECO:0000256" key="1">
    <source>
        <dbReference type="ARBA" id="ARBA00004240"/>
    </source>
</evidence>
<dbReference type="Pfam" id="PF08314">
    <property type="entry name" value="Sec39"/>
    <property type="match status" value="2"/>
</dbReference>
<feature type="domain" description="Sec39" evidence="5">
    <location>
        <begin position="589"/>
        <end position="897"/>
    </location>
</feature>
<dbReference type="SUPFAM" id="SSF50978">
    <property type="entry name" value="WD40 repeat-like"/>
    <property type="match status" value="1"/>
</dbReference>
<organism evidence="6 7">
    <name type="scientific">Dorcoceras hygrometricum</name>
    <dbReference type="NCBI Taxonomy" id="472368"/>
    <lineage>
        <taxon>Eukaryota</taxon>
        <taxon>Viridiplantae</taxon>
        <taxon>Streptophyta</taxon>
        <taxon>Embryophyta</taxon>
        <taxon>Tracheophyta</taxon>
        <taxon>Spermatophyta</taxon>
        <taxon>Magnoliopsida</taxon>
        <taxon>eudicotyledons</taxon>
        <taxon>Gunneridae</taxon>
        <taxon>Pentapetalae</taxon>
        <taxon>asterids</taxon>
        <taxon>lamiids</taxon>
        <taxon>Lamiales</taxon>
        <taxon>Gesneriaceae</taxon>
        <taxon>Didymocarpoideae</taxon>
        <taxon>Trichosporeae</taxon>
        <taxon>Loxocarpinae</taxon>
        <taxon>Dorcoceras</taxon>
    </lineage>
</organism>
<keyword evidence="7" id="KW-1185">Reference proteome</keyword>
<protein>
    <recommendedName>
        <fullName evidence="5">Sec39 domain-containing protein</fullName>
    </recommendedName>
</protein>
<dbReference type="OrthoDB" id="19988at2759"/>
<dbReference type="GO" id="GO:0000149">
    <property type="term" value="F:SNARE binding"/>
    <property type="evidence" value="ECO:0007669"/>
    <property type="project" value="TreeGrafter"/>
</dbReference>
<reference evidence="6 7" key="1">
    <citation type="journal article" date="2015" name="Proc. Natl. Acad. Sci. U.S.A.">
        <title>The resurrection genome of Boea hygrometrica: A blueprint for survival of dehydration.</title>
        <authorList>
            <person name="Xiao L."/>
            <person name="Yang G."/>
            <person name="Zhang L."/>
            <person name="Yang X."/>
            <person name="Zhao S."/>
            <person name="Ji Z."/>
            <person name="Zhou Q."/>
            <person name="Hu M."/>
            <person name="Wang Y."/>
            <person name="Chen M."/>
            <person name="Xu Y."/>
            <person name="Jin H."/>
            <person name="Xiao X."/>
            <person name="Hu G."/>
            <person name="Bao F."/>
            <person name="Hu Y."/>
            <person name="Wan P."/>
            <person name="Li L."/>
            <person name="Deng X."/>
            <person name="Kuang T."/>
            <person name="Xiang C."/>
            <person name="Zhu J.K."/>
            <person name="Oliver M.J."/>
            <person name="He Y."/>
        </authorList>
    </citation>
    <scope>NUCLEOTIDE SEQUENCE [LARGE SCALE GENOMIC DNA]</scope>
    <source>
        <strain evidence="7">cv. XS01</strain>
    </source>
</reference>
<proteinExistence type="predicted"/>
<evidence type="ECO:0000313" key="6">
    <source>
        <dbReference type="EMBL" id="KZV17213.1"/>
    </source>
</evidence>
<evidence type="ECO:0000259" key="5">
    <source>
        <dbReference type="Pfam" id="PF08314"/>
    </source>
</evidence>
<sequence>MEETVQEVLFETRRHASRPFCSNYPPQQQVLSLVACITQIKEKWTDYKQPRRPRRLASLFVSEGGDYVAVACRNQIQILQKDDDYQEPVGTFCCFPYEGGSAATFTCGTWSESHELLGVVDNTNTIYIIKPNGEEITRIAKRHVNITLPIVGLIAKDSAYEKSSPLCSFTIFLSDGSFHDIEISKDPSASICLAPALNKTSMLSQHLQDVHCCDYCPKFSLLALVSSTGDIQSTSNKSAGSCTVSLWRREKNSQMEPLVLLKFEGSYSTPGGYDGQLTYPKILFSPHRKFVATLDTEGCLFTFSFDEKSCSLSKFFVGESHNFKVITETSSSGADFVPDIADFTWWSDDILMVAKRNGTIDMVGILSCVTASEMNVIYSMPLVESTKQYPGLVFLLDITFRDESCRSAHENAASLIEHFKLGRPNQSDVSKLEWSLVSLVKRSVFEIYDKMINDQKYSSALHFADHHGLDKDKVLKSQWLSSIQGVHEINAILSKIKDQVFILSQCVDKVGPTEDAVRALLSIGLHITDLYRFSESEDNECRQTWEFRLVRLKLLQLRDRLETFLGINMGRFSMQEYGKFRDLPISKVALLLAESGKIGALNLLFKRHPYSLIPSTLEVLAAIPETIPIQSYAQLLPGITPPSTIALRDEDWIECEKMVSFINISHSNPETIQIITEPILKKYSTFQWPPISELSSWYKKRAREIDEFSGQIDSCMHLIDFAIDKGITELQQFREDIFYFQQLMYSSETEDERNFAMSFGAWEQLPDYEKFRLMLMGVREDNIISRLDKVALPFLHKVPSLNTYSGSEVPSGFLVLDRDVDSFLIRWLKEIAAQNKLELCLRVVEEACRDFVANRFFKNETELVDCSLECIYLCTDVNRWSTMSAILSKLPQMRGEDIKQKFKLAEGHVEAGRLLASYQVPKPMSFFLDARADEKGAKQIIRLALSKFTRLQPGRADHDWANMWRDLQSLQEKAFPFLDLEYMLIEFCRALLKAGKFSLARNYLKGTSSVALGSDKGENLVIQAAREYFYSAPSLTCPEIWKAKECLNIFPGSRIVRVEADVIDAVTVRLPNLGVNLLPMAFRQVKDPMEIIKLAVRGKSGAYLNVDDLIDIAKLLGLSAQEDISNVQELIAREAAFAGDVQLAFDLCLVLAKKGHGSVWDLCAAIARSQVLESMDSKSQKLLLGFALSHCDEESIGELLHEWKDLDMQDHCETLITLTGREPLEFSEQISSYGGSFSRTVDVSFEDQEAQFGKVKNLISLMAENMSSENGLDWESFARENRKLVSFAASWLQFLHGLSEEAEFGKKLASDSAPSYQNFSTRTRAVATILSWLTRNDFTPRDDLIASLAKSIMEPPGSDVDDVIGCSFLLNLIDAFRGVEIIEEQLRLRESHHEFSRLMNMGMIYGLLHNYGMECENPSERRELLLSKFKEKNKLLNSDEWNNVQEAQSTFWNEWRVKLEQQKHLADESRVLEKIIPGVETSRFFSGDVDYIQGTVFSLIDSVKLEKKHILKDALILAHTYGLEHNKLLLYYLATILVSEVWSVDDIMEEVSHFREEIVASAGEAIKVITISVYPALDGRDKQRLAFIYGLLSDCYLQLQEAQELHSAIEQNQPSALGLARFCKIVEQECSRVSFIKDLNFKNIAGLQGLNLGCLNNEVCAQIDDNNIEVLATMVQNLTHIYGDTAPEGLLSWKYVYVHYISSSLATLEAMAEKEAHFQTSEDLLIFINEIELTYDTCRKHIRFVEHPGVLGIVKRFFTAIFPANKNLLNLPLYSTGKECLVKLINFWLRLMKDVEKLAPLDISGQIFCSKCSVMCLEVFLSLLNEEMVSPNIGWATVLNYVGYGVICNVAVEIFNFCRAMIFGGCEFEAISRLFTQVVAQLPPGSELTETTPKCFLNVQDLPNLYLSILETVLQELTIGSIENRSLYYLLSSLSKLKGDVSNLRNVRLAVWDRLSIFSDNLQLPSHLRVHALMVMQFISGRKKNLELRSFEWPAYLLPWEGWDDMQDRTVNHENSADEPNAKDVSITLVALKSSQVVATISPNLEIVPEDLLSLDSAVSCFKRVSESATNTFHVKALLDVLAELDGLFTTQTDEVASAEVSDAANNWSNDDWDEGWESFQDESAEKETERIGKFSIHPLHICWLTITRKMVTLSSHNDILRVLDQNSTRSHVKLLDENDTRSLTETAREVDCFLALKLALMLPYEAVQLQCLDIVENKLKEGIPDNLTQDHFFFVLILSSGILSTIINKTSYGTTFSFHCYMVGNFCHQYQESRTSTTRHDGILVGEKNEENLESLFVKILFPWFLCELVKSDQLFLAGVIVTRFLNTNASLSLINISDACLRAYLERKLHERESTWEHTSLCEPLSNTIVSLRSKLGNLIQSALSLLPP</sequence>
<feature type="domain" description="Sec39" evidence="5">
    <location>
        <begin position="904"/>
        <end position="1119"/>
    </location>
</feature>
<evidence type="ECO:0000256" key="2">
    <source>
        <dbReference type="ARBA" id="ARBA00022448"/>
    </source>
</evidence>